<accession>A0A1C7MCR7</accession>
<dbReference type="EMBL" id="LUGG01000005">
    <property type="protein sequence ID" value="OBZ74407.1"/>
    <property type="molecule type" value="Genomic_DNA"/>
</dbReference>
<reference evidence="2 3" key="1">
    <citation type="submission" date="2016-03" db="EMBL/GenBank/DDBJ databases">
        <title>Whole genome sequencing of Grifola frondosa 9006-11.</title>
        <authorList>
            <person name="Min B."/>
            <person name="Park H."/>
            <person name="Kim J.-G."/>
            <person name="Cho H."/>
            <person name="Oh Y.-L."/>
            <person name="Kong W.-S."/>
            <person name="Choi I.-G."/>
        </authorList>
    </citation>
    <scope>NUCLEOTIDE SEQUENCE [LARGE SCALE GENOMIC DNA]</scope>
    <source>
        <strain evidence="2 3">9006-11</strain>
    </source>
</reference>
<keyword evidence="3" id="KW-1185">Reference proteome</keyword>
<dbReference type="AlphaFoldDB" id="A0A1C7MCR7"/>
<dbReference type="OrthoDB" id="3259063at2759"/>
<evidence type="ECO:0000313" key="2">
    <source>
        <dbReference type="EMBL" id="OBZ74407.1"/>
    </source>
</evidence>
<feature type="region of interest" description="Disordered" evidence="1">
    <location>
        <begin position="1"/>
        <end position="91"/>
    </location>
</feature>
<dbReference type="STRING" id="5627.A0A1C7MCR7"/>
<protein>
    <submittedName>
        <fullName evidence="2">Uncharacterized protein</fullName>
    </submittedName>
</protein>
<feature type="compositionally biased region" description="Polar residues" evidence="1">
    <location>
        <begin position="1"/>
        <end position="10"/>
    </location>
</feature>
<dbReference type="OMA" id="NQELMGA"/>
<feature type="compositionally biased region" description="Polar residues" evidence="1">
    <location>
        <begin position="64"/>
        <end position="77"/>
    </location>
</feature>
<proteinExistence type="predicted"/>
<sequence length="300" mass="31453">MSAAASQTPESTQPATPSSDPTSSSSTLVNHAVGAACTTPAPRAPTPAPTSPVSPFSISFDPDASTSHASVSPTTPTAVHDGPTPRTVSPGAATALWTDRLSASFGAIADQIAAASKALASVEVPAAVSGGEALMAPPPSTESVSQLAGLSARLDVIESAQERLAEDMEAVRMQMARLHVNGKEKEIVEEANEEADPVGQALEELQKKVDGIVETIKLDQARLYARLYNATVTANKMTIKWLPMANGKGPQNFPVTKGEFEHLTKERYEALLKSYNQPIKGDTAAKREALREFIGLTPAN</sequence>
<gene>
    <name evidence="2" type="ORF">A0H81_05722</name>
</gene>
<feature type="compositionally biased region" description="Pro residues" evidence="1">
    <location>
        <begin position="42"/>
        <end position="52"/>
    </location>
</feature>
<comment type="caution">
    <text evidence="2">The sequence shown here is derived from an EMBL/GenBank/DDBJ whole genome shotgun (WGS) entry which is preliminary data.</text>
</comment>
<dbReference type="Proteomes" id="UP000092993">
    <property type="component" value="Unassembled WGS sequence"/>
</dbReference>
<name>A0A1C7MCR7_GRIFR</name>
<evidence type="ECO:0000313" key="3">
    <source>
        <dbReference type="Proteomes" id="UP000092993"/>
    </source>
</evidence>
<organism evidence="2 3">
    <name type="scientific">Grifola frondosa</name>
    <name type="common">Maitake</name>
    <name type="synonym">Polyporus frondosus</name>
    <dbReference type="NCBI Taxonomy" id="5627"/>
    <lineage>
        <taxon>Eukaryota</taxon>
        <taxon>Fungi</taxon>
        <taxon>Dikarya</taxon>
        <taxon>Basidiomycota</taxon>
        <taxon>Agaricomycotina</taxon>
        <taxon>Agaricomycetes</taxon>
        <taxon>Polyporales</taxon>
        <taxon>Grifolaceae</taxon>
        <taxon>Grifola</taxon>
    </lineage>
</organism>
<feature type="compositionally biased region" description="Low complexity" evidence="1">
    <location>
        <begin position="11"/>
        <end position="27"/>
    </location>
</feature>
<evidence type="ECO:0000256" key="1">
    <source>
        <dbReference type="SAM" id="MobiDB-lite"/>
    </source>
</evidence>